<dbReference type="InterPro" id="IPR002401">
    <property type="entry name" value="Cyt_P450_E_grp-I"/>
</dbReference>
<gene>
    <name evidence="10" type="primary">ODE14</name>
</gene>
<organism evidence="10">
    <name type="scientific">Holotrichia parallela</name>
    <name type="common">Dark black chafer beetle</name>
    <name type="synonym">Pedinotrichia parallela</name>
    <dbReference type="NCBI Taxonomy" id="93412"/>
    <lineage>
        <taxon>Eukaryota</taxon>
        <taxon>Metazoa</taxon>
        <taxon>Ecdysozoa</taxon>
        <taxon>Arthropoda</taxon>
        <taxon>Hexapoda</taxon>
        <taxon>Insecta</taxon>
        <taxon>Pterygota</taxon>
        <taxon>Neoptera</taxon>
        <taxon>Endopterygota</taxon>
        <taxon>Coleoptera</taxon>
        <taxon>Polyphaga</taxon>
        <taxon>Scarabaeiformia</taxon>
        <taxon>Scarabaeidae</taxon>
        <taxon>Melolonthinae</taxon>
        <taxon>Holotrichia</taxon>
    </lineage>
</organism>
<comment type="cofactor">
    <cofactor evidence="1 8">
        <name>heme</name>
        <dbReference type="ChEBI" id="CHEBI:30413"/>
    </cofactor>
</comment>
<sequence length="491" mass="56838">MLILLFLPLLIAGCWFLNYFWNNRYLKQYPGPVPLPVVGSALDFVNPKKTVYQLLKYRENYKGDYKIYLGFQPLVFISELKSIEAMLNSTTNLKKSKQYQFFKNWLGNGLLLSDGDYWRRHRKIITPAFHFQILEKYVEVFNEVSNVLVECLEEKLNQGAFDIYPYITLSALDVMCDAAMGIPMNAQINSESQYVNSVKELGRITIARGFSVLQQYDFIYRFSESYQTEKKALKLLHSYAYNVIEQKKQENKNILSEDDLSAKKKLAFLDLLLYHNSKTNTLNDDEIREEVDTLLFEGHDTTASGISFTLYTLANYPGIQEKVYQEIKSIFGDDLTRAPTPSDLNELRYLEMVIKESLRLYPPVPFYARELTSNIKLGDRILPKGMIVGIYAMGIQHDENIFPNPYKFDPERFSPENSRGRSPYAFIPFSAGARNCIGQKFAMLEMKSTISKLLRHYQLLPTTPAQKLELILETVMRSNNGIMIRLKKRLP</sequence>
<dbReference type="GO" id="GO:0005506">
    <property type="term" value="F:iron ion binding"/>
    <property type="evidence" value="ECO:0007669"/>
    <property type="project" value="InterPro"/>
</dbReference>
<dbReference type="PANTHER" id="PTHR24291">
    <property type="entry name" value="CYTOCHROME P450 FAMILY 4"/>
    <property type="match status" value="1"/>
</dbReference>
<evidence type="ECO:0000256" key="9">
    <source>
        <dbReference type="RuleBase" id="RU000461"/>
    </source>
</evidence>
<evidence type="ECO:0000256" key="2">
    <source>
        <dbReference type="ARBA" id="ARBA00010617"/>
    </source>
</evidence>
<evidence type="ECO:0000256" key="8">
    <source>
        <dbReference type="PIRSR" id="PIRSR602401-1"/>
    </source>
</evidence>
<dbReference type="CDD" id="cd20628">
    <property type="entry name" value="CYP4"/>
    <property type="match status" value="1"/>
</dbReference>
<dbReference type="PRINTS" id="PR00385">
    <property type="entry name" value="P450"/>
</dbReference>
<dbReference type="GO" id="GO:0004497">
    <property type="term" value="F:monooxygenase activity"/>
    <property type="evidence" value="ECO:0007669"/>
    <property type="project" value="UniProtKB-KW"/>
</dbReference>
<dbReference type="InterPro" id="IPR017972">
    <property type="entry name" value="Cyt_P450_CS"/>
</dbReference>
<dbReference type="PRINTS" id="PR00463">
    <property type="entry name" value="EP450I"/>
</dbReference>
<feature type="binding site" description="axial binding residue" evidence="8">
    <location>
        <position position="436"/>
    </location>
    <ligand>
        <name>heme</name>
        <dbReference type="ChEBI" id="CHEBI:30413"/>
    </ligand>
    <ligandPart>
        <name>Fe</name>
        <dbReference type="ChEBI" id="CHEBI:18248"/>
    </ligandPart>
</feature>
<dbReference type="InterPro" id="IPR001128">
    <property type="entry name" value="Cyt_P450"/>
</dbReference>
<accession>A0A2P1ERN9</accession>
<dbReference type="AlphaFoldDB" id="A0A2P1ERN9"/>
<evidence type="ECO:0000256" key="7">
    <source>
        <dbReference type="ARBA" id="ARBA00023033"/>
    </source>
</evidence>
<keyword evidence="3 8" id="KW-0349">Heme</keyword>
<dbReference type="Pfam" id="PF00067">
    <property type="entry name" value="p450"/>
    <property type="match status" value="1"/>
</dbReference>
<keyword evidence="5 9" id="KW-0560">Oxidoreductase</keyword>
<name>A0A2P1ERN9_HOLPA</name>
<evidence type="ECO:0000256" key="1">
    <source>
        <dbReference type="ARBA" id="ARBA00001971"/>
    </source>
</evidence>
<comment type="similarity">
    <text evidence="2 9">Belongs to the cytochrome P450 family.</text>
</comment>
<proteinExistence type="evidence at transcript level"/>
<dbReference type="EMBL" id="KY849893">
    <property type="protein sequence ID" value="AVM18984.1"/>
    <property type="molecule type" value="mRNA"/>
</dbReference>
<keyword evidence="7 9" id="KW-0503">Monooxygenase</keyword>
<dbReference type="PROSITE" id="PS00086">
    <property type="entry name" value="CYTOCHROME_P450"/>
    <property type="match status" value="1"/>
</dbReference>
<dbReference type="GO" id="GO:0020037">
    <property type="term" value="F:heme binding"/>
    <property type="evidence" value="ECO:0007669"/>
    <property type="project" value="InterPro"/>
</dbReference>
<dbReference type="PANTHER" id="PTHR24291:SF187">
    <property type="entry name" value="CYTOCHROME P450 4AE1-RELATED"/>
    <property type="match status" value="1"/>
</dbReference>
<dbReference type="Gene3D" id="1.10.630.10">
    <property type="entry name" value="Cytochrome P450"/>
    <property type="match status" value="1"/>
</dbReference>
<evidence type="ECO:0000256" key="5">
    <source>
        <dbReference type="ARBA" id="ARBA00023002"/>
    </source>
</evidence>
<evidence type="ECO:0000256" key="6">
    <source>
        <dbReference type="ARBA" id="ARBA00023004"/>
    </source>
</evidence>
<dbReference type="GO" id="GO:0016705">
    <property type="term" value="F:oxidoreductase activity, acting on paired donors, with incorporation or reduction of molecular oxygen"/>
    <property type="evidence" value="ECO:0007669"/>
    <property type="project" value="InterPro"/>
</dbReference>
<evidence type="ECO:0000313" key="10">
    <source>
        <dbReference type="EMBL" id="AVM18984.1"/>
    </source>
</evidence>
<reference evidence="10" key="1">
    <citation type="submission" date="2017-03" db="EMBL/GenBank/DDBJ databases">
        <title>Antennal transcriptome analysis reveals candidate chemosensory genes involved in chemoreception and degradation in Holotrichia parallela (Coleoptera: Scarabaeidae).</title>
        <authorList>
            <person name="Yi J."/>
            <person name="Wang S."/>
            <person name="Zhang X."/>
            <person name="Pan Y."/>
            <person name="Yang S."/>
            <person name="Zhang J."/>
            <person name="Wang J."/>
            <person name="Xi J."/>
        </authorList>
    </citation>
    <scope>NUCLEOTIDE SEQUENCE</scope>
    <source>
        <tissue evidence="10">Antenna</tissue>
    </source>
</reference>
<evidence type="ECO:0000256" key="4">
    <source>
        <dbReference type="ARBA" id="ARBA00022723"/>
    </source>
</evidence>
<dbReference type="InterPro" id="IPR050196">
    <property type="entry name" value="Cytochrome_P450_Monoox"/>
</dbReference>
<evidence type="ECO:0000256" key="3">
    <source>
        <dbReference type="ARBA" id="ARBA00022617"/>
    </source>
</evidence>
<keyword evidence="4 8" id="KW-0479">Metal-binding</keyword>
<dbReference type="SUPFAM" id="SSF48264">
    <property type="entry name" value="Cytochrome P450"/>
    <property type="match status" value="1"/>
</dbReference>
<protein>
    <submittedName>
        <fullName evidence="10">Odorant degrading protein 14</fullName>
    </submittedName>
</protein>
<dbReference type="InterPro" id="IPR036396">
    <property type="entry name" value="Cyt_P450_sf"/>
</dbReference>
<keyword evidence="6 8" id="KW-0408">Iron</keyword>